<feature type="repeat" description="TPR" evidence="3">
    <location>
        <begin position="134"/>
        <end position="167"/>
    </location>
</feature>
<name>F0QZL5_PHOSB</name>
<keyword evidence="5" id="KW-1185">Reference proteome</keyword>
<accession>F0QZL5</accession>
<dbReference type="InterPro" id="IPR019734">
    <property type="entry name" value="TPR_rpt"/>
</dbReference>
<dbReference type="EMBL" id="CP002530">
    <property type="protein sequence ID" value="ADY36116.1"/>
    <property type="molecule type" value="Genomic_DNA"/>
</dbReference>
<dbReference type="PROSITE" id="PS50005">
    <property type="entry name" value="TPR"/>
    <property type="match status" value="4"/>
</dbReference>
<proteinExistence type="predicted"/>
<dbReference type="PANTHER" id="PTHR12558:SF13">
    <property type="entry name" value="CELL DIVISION CYCLE PROTEIN 27 HOMOLOG"/>
    <property type="match status" value="1"/>
</dbReference>
<evidence type="ECO:0000256" key="2">
    <source>
        <dbReference type="ARBA" id="ARBA00022803"/>
    </source>
</evidence>
<dbReference type="OrthoDB" id="9803982at2"/>
<dbReference type="InterPro" id="IPR011990">
    <property type="entry name" value="TPR-like_helical_dom_sf"/>
</dbReference>
<dbReference type="KEGG" id="bsa:Bacsa_1544"/>
<dbReference type="PANTHER" id="PTHR12558">
    <property type="entry name" value="CELL DIVISION CYCLE 16,23,27"/>
    <property type="match status" value="1"/>
</dbReference>
<evidence type="ECO:0000313" key="4">
    <source>
        <dbReference type="EMBL" id="ADY36116.1"/>
    </source>
</evidence>
<sequence>MQEDPASVFSQPEFKASLAKYEQMIQDGIHVYFEAEELTLIAEYYANAGDMKSSEEAIDYAISLHPENLDVQIYKCHTLFSHKKIQEAQQLLYSLPDQNDYEVRLLYTELALIQGDAEKAKCLFEQCYEENPYIETLFDIGQLYLDYRMKNEAYPWILKAFKQEPENPEAIELMASFQYMSENWPEAEKLYNRLLDEFPYNTDTWLNLSKCHYQQGQIEQAIEALDFALAIDDTSLFARELKAHCYLDLGESEKALQCLGYIESHTKDKPYIWDILTRVHFELGNYEEVLEYSDKLLAQGDLPKESDKTGDIYFLRIMAYMFTGGVVDATMTLRDWFRIDTEDYRAYILEGELLMQLEKYEDARDFFTHAIKICPDPKAAFTYIATVFFRNSFFQEALDIYQELEAYNPSDTEHFSYSMAYCHFRLNHKEEMLMYLVRGSVYTPEVMKGQGPDFDLGYDEIFFRLGADILHKIEQGEIDPTPFLNKKA</sequence>
<evidence type="ECO:0000256" key="1">
    <source>
        <dbReference type="ARBA" id="ARBA00022737"/>
    </source>
</evidence>
<feature type="repeat" description="TPR" evidence="3">
    <location>
        <begin position="202"/>
        <end position="235"/>
    </location>
</feature>
<dbReference type="Pfam" id="PF12895">
    <property type="entry name" value="ANAPC3"/>
    <property type="match status" value="1"/>
</dbReference>
<protein>
    <submittedName>
        <fullName evidence="4">Tetratricopeptide TPR_2 repeat-containing protein</fullName>
    </submittedName>
</protein>
<organism evidence="4 5">
    <name type="scientific">Phocaeicola salanitronis (strain DSM 18170 / JCM 13657 / CCUG 60908 / BL78)</name>
    <name type="common">Bacteroides salanitronis</name>
    <dbReference type="NCBI Taxonomy" id="667015"/>
    <lineage>
        <taxon>Bacteria</taxon>
        <taxon>Pseudomonadati</taxon>
        <taxon>Bacteroidota</taxon>
        <taxon>Bacteroidia</taxon>
        <taxon>Bacteroidales</taxon>
        <taxon>Bacteroidaceae</taxon>
        <taxon>Phocaeicola</taxon>
    </lineage>
</organism>
<evidence type="ECO:0000256" key="3">
    <source>
        <dbReference type="PROSITE-ProRule" id="PRU00339"/>
    </source>
</evidence>
<dbReference type="AlphaFoldDB" id="F0QZL5"/>
<dbReference type="eggNOG" id="COG0457">
    <property type="taxonomic scope" value="Bacteria"/>
</dbReference>
<dbReference type="HOGENOM" id="CLU_044685_0_0_10"/>
<dbReference type="SMART" id="SM00028">
    <property type="entry name" value="TPR"/>
    <property type="match status" value="7"/>
</dbReference>
<keyword evidence="2 3" id="KW-0802">TPR repeat</keyword>
<reference evidence="4 5" key="1">
    <citation type="journal article" date="2011" name="Stand. Genomic Sci.">
        <title>Complete genome sequence of Bacteroides salanitronis type strain (BL78).</title>
        <authorList>
            <person name="Gronow S."/>
            <person name="Held B."/>
            <person name="Lucas S."/>
            <person name="Lapidus A."/>
            <person name="Del Rio T.G."/>
            <person name="Nolan M."/>
            <person name="Tice H."/>
            <person name="Deshpande S."/>
            <person name="Cheng J.F."/>
            <person name="Pitluck S."/>
            <person name="Liolios K."/>
            <person name="Pagani I."/>
            <person name="Ivanova N."/>
            <person name="Mavromatis K."/>
            <person name="Pati A."/>
            <person name="Tapia R."/>
            <person name="Han C."/>
            <person name="Goodwin L."/>
            <person name="Chen A."/>
            <person name="Palaniappan K."/>
            <person name="Land M."/>
            <person name="Hauser L."/>
            <person name="Chang Y.J."/>
            <person name="Jeffries C.D."/>
            <person name="Brambilla E.M."/>
            <person name="Rohde M."/>
            <person name="Goker M."/>
            <person name="Detter J.C."/>
            <person name="Woyke T."/>
            <person name="Bristow J."/>
            <person name="Markowitz V."/>
            <person name="Hugenholtz P."/>
            <person name="Kyrpides N.C."/>
            <person name="Klenk H.P."/>
            <person name="Eisen J.A."/>
        </authorList>
    </citation>
    <scope>NUCLEOTIDE SEQUENCE [LARGE SCALE GENOMIC DNA]</scope>
    <source>
        <strain evidence="4 5">DSM 18170</strain>
    </source>
</reference>
<feature type="repeat" description="TPR" evidence="3">
    <location>
        <begin position="344"/>
        <end position="377"/>
    </location>
</feature>
<dbReference type="Pfam" id="PF07719">
    <property type="entry name" value="TPR_2"/>
    <property type="match status" value="1"/>
</dbReference>
<evidence type="ECO:0000313" key="5">
    <source>
        <dbReference type="Proteomes" id="UP000007486"/>
    </source>
</evidence>
<dbReference type="RefSeq" id="WP_013617547.1">
    <property type="nucleotide sequence ID" value="NC_015164.1"/>
</dbReference>
<keyword evidence="1" id="KW-0677">Repeat</keyword>
<dbReference type="SUPFAM" id="SSF48452">
    <property type="entry name" value="TPR-like"/>
    <property type="match status" value="3"/>
</dbReference>
<dbReference type="STRING" id="667015.Bacsa_1544"/>
<dbReference type="InterPro" id="IPR013105">
    <property type="entry name" value="TPR_2"/>
</dbReference>
<dbReference type="Gene3D" id="1.25.40.10">
    <property type="entry name" value="Tetratricopeptide repeat domain"/>
    <property type="match status" value="2"/>
</dbReference>
<dbReference type="Proteomes" id="UP000007486">
    <property type="component" value="Chromosome"/>
</dbReference>
<feature type="repeat" description="TPR" evidence="3">
    <location>
        <begin position="35"/>
        <end position="68"/>
    </location>
</feature>
<gene>
    <name evidence="4" type="ordered locus">Bacsa_1544</name>
</gene>